<dbReference type="GO" id="GO:0005737">
    <property type="term" value="C:cytoplasm"/>
    <property type="evidence" value="ECO:0007669"/>
    <property type="project" value="TreeGrafter"/>
</dbReference>
<dbReference type="SUPFAM" id="SSF53686">
    <property type="entry name" value="Tryptophan synthase beta subunit-like PLP-dependent enzymes"/>
    <property type="match status" value="1"/>
</dbReference>
<dbReference type="Pfam" id="PF00291">
    <property type="entry name" value="PALP"/>
    <property type="match status" value="1"/>
</dbReference>
<dbReference type="HAMAP" id="MF_00133">
    <property type="entry name" value="Trp_synth_beta"/>
    <property type="match status" value="1"/>
</dbReference>
<feature type="domain" description="Tryptophan synthase beta chain-like PALP" evidence="13">
    <location>
        <begin position="51"/>
        <end position="373"/>
    </location>
</feature>
<dbReference type="EMBL" id="JACHIW010000001">
    <property type="protein sequence ID" value="MBB5157221.1"/>
    <property type="molecule type" value="Genomic_DNA"/>
</dbReference>
<dbReference type="RefSeq" id="WP_184728217.1">
    <property type="nucleotide sequence ID" value="NZ_JACHIW010000001.1"/>
</dbReference>
<dbReference type="PANTHER" id="PTHR48077">
    <property type="entry name" value="TRYPTOPHAN SYNTHASE-RELATED"/>
    <property type="match status" value="1"/>
</dbReference>
<evidence type="ECO:0000256" key="1">
    <source>
        <dbReference type="ARBA" id="ARBA00001933"/>
    </source>
</evidence>
<comment type="pathway">
    <text evidence="3 12">Amino-acid biosynthesis; L-tryptophan biosynthesis; L-tryptophan from chorismate: step 5/5.</text>
</comment>
<dbReference type="CDD" id="cd06446">
    <property type="entry name" value="Trp-synth_B"/>
    <property type="match status" value="1"/>
</dbReference>
<keyword evidence="6 12" id="KW-0028">Amino-acid biosynthesis</keyword>
<dbReference type="InterPro" id="IPR006654">
    <property type="entry name" value="Trp_synth_beta"/>
</dbReference>
<evidence type="ECO:0000256" key="12">
    <source>
        <dbReference type="HAMAP-Rule" id="MF_00133"/>
    </source>
</evidence>
<dbReference type="PANTHER" id="PTHR48077:SF3">
    <property type="entry name" value="TRYPTOPHAN SYNTHASE"/>
    <property type="match status" value="1"/>
</dbReference>
<evidence type="ECO:0000256" key="2">
    <source>
        <dbReference type="ARBA" id="ARBA00002786"/>
    </source>
</evidence>
<dbReference type="InterPro" id="IPR023026">
    <property type="entry name" value="Trp_synth_beta/beta-like"/>
</dbReference>
<gene>
    <name evidence="12" type="primary">trpB</name>
    <name evidence="14" type="ORF">BJ970_004755</name>
</gene>
<keyword evidence="15" id="KW-1185">Reference proteome</keyword>
<name>A0A840QBP3_9PSEU</name>
<organism evidence="14 15">
    <name type="scientific">Saccharopolyspora phatthalungensis</name>
    <dbReference type="NCBI Taxonomy" id="664693"/>
    <lineage>
        <taxon>Bacteria</taxon>
        <taxon>Bacillati</taxon>
        <taxon>Actinomycetota</taxon>
        <taxon>Actinomycetes</taxon>
        <taxon>Pseudonocardiales</taxon>
        <taxon>Pseudonocardiaceae</taxon>
        <taxon>Saccharopolyspora</taxon>
    </lineage>
</organism>
<dbReference type="FunFam" id="3.40.50.1100:FF:000004">
    <property type="entry name" value="Tryptophan synthase beta chain"/>
    <property type="match status" value="1"/>
</dbReference>
<dbReference type="GO" id="GO:0004834">
    <property type="term" value="F:tryptophan synthase activity"/>
    <property type="evidence" value="ECO:0007669"/>
    <property type="project" value="UniProtKB-UniRule"/>
</dbReference>
<evidence type="ECO:0000256" key="10">
    <source>
        <dbReference type="ARBA" id="ARBA00023239"/>
    </source>
</evidence>
<evidence type="ECO:0000259" key="13">
    <source>
        <dbReference type="Pfam" id="PF00291"/>
    </source>
</evidence>
<evidence type="ECO:0000256" key="8">
    <source>
        <dbReference type="ARBA" id="ARBA00022898"/>
    </source>
</evidence>
<evidence type="ECO:0000256" key="4">
    <source>
        <dbReference type="ARBA" id="ARBA00009982"/>
    </source>
</evidence>
<evidence type="ECO:0000256" key="11">
    <source>
        <dbReference type="ARBA" id="ARBA00049047"/>
    </source>
</evidence>
<comment type="cofactor">
    <cofactor evidence="1 12">
        <name>pyridoxal 5'-phosphate</name>
        <dbReference type="ChEBI" id="CHEBI:597326"/>
    </cofactor>
</comment>
<feature type="modified residue" description="N6-(pyridoxal phosphate)lysine" evidence="12">
    <location>
        <position position="83"/>
    </location>
</feature>
<keyword evidence="10 12" id="KW-0456">Lyase</keyword>
<evidence type="ECO:0000256" key="9">
    <source>
        <dbReference type="ARBA" id="ARBA00023141"/>
    </source>
</evidence>
<dbReference type="InterPro" id="IPR001926">
    <property type="entry name" value="TrpB-like_PALP"/>
</dbReference>
<keyword evidence="8 12" id="KW-0663">Pyridoxal phosphate</keyword>
<dbReference type="Proteomes" id="UP000584374">
    <property type="component" value="Unassembled WGS sequence"/>
</dbReference>
<proteinExistence type="inferred from homology"/>
<dbReference type="EC" id="4.2.1.20" evidence="12"/>
<dbReference type="InterPro" id="IPR036052">
    <property type="entry name" value="TrpB-like_PALP_sf"/>
</dbReference>
<evidence type="ECO:0000256" key="3">
    <source>
        <dbReference type="ARBA" id="ARBA00004733"/>
    </source>
</evidence>
<evidence type="ECO:0000256" key="5">
    <source>
        <dbReference type="ARBA" id="ARBA00011270"/>
    </source>
</evidence>
<accession>A0A840QBP3</accession>
<dbReference type="Gene3D" id="3.40.50.1100">
    <property type="match status" value="2"/>
</dbReference>
<dbReference type="PIRSF" id="PIRSF001413">
    <property type="entry name" value="Trp_syn_beta"/>
    <property type="match status" value="1"/>
</dbReference>
<dbReference type="AlphaFoldDB" id="A0A840QBP3"/>
<dbReference type="UniPathway" id="UPA00035">
    <property type="reaction ID" value="UER00044"/>
</dbReference>
<evidence type="ECO:0000256" key="7">
    <source>
        <dbReference type="ARBA" id="ARBA00022822"/>
    </source>
</evidence>
<sequence>MTGMFGEYGGQFVPETLVGPLDQVEAEYQAAKQDPAYQAEIDDLLRGFVGRSTPITRLRRLHREREATVWLKREDLIHTGAHKINNVIGQALLAQRMGKRRIIAETGAGQHGVAVAAVCAHLGLDCTIFQGSVDAKRQEPNLQRMRLLGANVVLVDAGSATLKDAVSEAIRDWLAHPADTHYLLGSVIGPHPYPTIVRDFQSVIGREARAQILAEIGRLPDAVVACVGGGSNSLGIFSAFLDDPVPLYGVQAAGEGTTWLGRHAAPLLYGEPGVLHGTRTDLIQDEDGQIQPTHSIAPGLDYAGAGPEHCHLRDLGRVSYLVVTDAQALDAFAALSATEGIIPALESAHAIAALPTILADLPADAQVLVNLSGRGDKDLSSAFEALAARKDGEPHVQDR</sequence>
<keyword evidence="7 12" id="KW-0822">Tryptophan biosynthesis</keyword>
<keyword evidence="9 12" id="KW-0057">Aromatic amino acid biosynthesis</keyword>
<reference evidence="14 15" key="1">
    <citation type="submission" date="2020-08" db="EMBL/GenBank/DDBJ databases">
        <title>Sequencing the genomes of 1000 actinobacteria strains.</title>
        <authorList>
            <person name="Klenk H.-P."/>
        </authorList>
    </citation>
    <scope>NUCLEOTIDE SEQUENCE [LARGE SCALE GENOMIC DNA]</scope>
    <source>
        <strain evidence="14 15">DSM 45584</strain>
    </source>
</reference>
<comment type="similarity">
    <text evidence="4 12">Belongs to the TrpB family.</text>
</comment>
<evidence type="ECO:0000313" key="14">
    <source>
        <dbReference type="EMBL" id="MBB5157221.1"/>
    </source>
</evidence>
<comment type="subunit">
    <text evidence="5 12">Tetramer of two alpha and two beta chains.</text>
</comment>
<dbReference type="PROSITE" id="PS00168">
    <property type="entry name" value="TRP_SYNTHASE_BETA"/>
    <property type="match status" value="1"/>
</dbReference>
<dbReference type="FunFam" id="3.40.50.1100:FF:000001">
    <property type="entry name" value="Tryptophan synthase beta chain"/>
    <property type="match status" value="1"/>
</dbReference>
<evidence type="ECO:0000313" key="15">
    <source>
        <dbReference type="Proteomes" id="UP000584374"/>
    </source>
</evidence>
<dbReference type="NCBIfam" id="TIGR00263">
    <property type="entry name" value="trpB"/>
    <property type="match status" value="1"/>
</dbReference>
<dbReference type="InterPro" id="IPR006653">
    <property type="entry name" value="Trp_synth_b_CS"/>
</dbReference>
<comment type="function">
    <text evidence="2 12">The beta subunit is responsible for the synthesis of L-tryptophan from indole and L-serine.</text>
</comment>
<comment type="catalytic activity">
    <reaction evidence="11 12">
        <text>(1S,2R)-1-C-(indol-3-yl)glycerol 3-phosphate + L-serine = D-glyceraldehyde 3-phosphate + L-tryptophan + H2O</text>
        <dbReference type="Rhea" id="RHEA:10532"/>
        <dbReference type="ChEBI" id="CHEBI:15377"/>
        <dbReference type="ChEBI" id="CHEBI:33384"/>
        <dbReference type="ChEBI" id="CHEBI:57912"/>
        <dbReference type="ChEBI" id="CHEBI:58866"/>
        <dbReference type="ChEBI" id="CHEBI:59776"/>
        <dbReference type="EC" id="4.2.1.20"/>
    </reaction>
</comment>
<comment type="caution">
    <text evidence="14">The sequence shown here is derived from an EMBL/GenBank/DDBJ whole genome shotgun (WGS) entry which is preliminary data.</text>
</comment>
<protein>
    <recommendedName>
        <fullName evidence="12">Tryptophan synthase beta chain</fullName>
        <ecNumber evidence="12">4.2.1.20</ecNumber>
    </recommendedName>
</protein>
<evidence type="ECO:0000256" key="6">
    <source>
        <dbReference type="ARBA" id="ARBA00022605"/>
    </source>
</evidence>